<feature type="chain" id="PRO_5046218489" description="Outer membrane efflux protein" evidence="9">
    <location>
        <begin position="28"/>
        <end position="433"/>
    </location>
</feature>
<comment type="subcellular location">
    <subcellularLocation>
        <location evidence="1">Cell outer membrane</location>
    </subcellularLocation>
</comment>
<evidence type="ECO:0000256" key="9">
    <source>
        <dbReference type="SAM" id="SignalP"/>
    </source>
</evidence>
<feature type="coiled-coil region" evidence="8">
    <location>
        <begin position="33"/>
        <end position="67"/>
    </location>
</feature>
<evidence type="ECO:0000256" key="3">
    <source>
        <dbReference type="ARBA" id="ARBA00022448"/>
    </source>
</evidence>
<protein>
    <recommendedName>
        <fullName evidence="12">Outer membrane efflux protein</fullName>
    </recommendedName>
</protein>
<dbReference type="Pfam" id="PF02321">
    <property type="entry name" value="OEP"/>
    <property type="match status" value="2"/>
</dbReference>
<organism evidence="10 11">
    <name type="scientific">Mucilaginibacter dorajii</name>
    <dbReference type="NCBI Taxonomy" id="692994"/>
    <lineage>
        <taxon>Bacteria</taxon>
        <taxon>Pseudomonadati</taxon>
        <taxon>Bacteroidota</taxon>
        <taxon>Sphingobacteriia</taxon>
        <taxon>Sphingobacteriales</taxon>
        <taxon>Sphingobacteriaceae</taxon>
        <taxon>Mucilaginibacter</taxon>
    </lineage>
</organism>
<dbReference type="Proteomes" id="UP001500742">
    <property type="component" value="Unassembled WGS sequence"/>
</dbReference>
<dbReference type="InterPro" id="IPR003423">
    <property type="entry name" value="OMP_efflux"/>
</dbReference>
<reference evidence="11" key="1">
    <citation type="journal article" date="2019" name="Int. J. Syst. Evol. Microbiol.">
        <title>The Global Catalogue of Microorganisms (GCM) 10K type strain sequencing project: providing services to taxonomists for standard genome sequencing and annotation.</title>
        <authorList>
            <consortium name="The Broad Institute Genomics Platform"/>
            <consortium name="The Broad Institute Genome Sequencing Center for Infectious Disease"/>
            <person name="Wu L."/>
            <person name="Ma J."/>
        </authorList>
    </citation>
    <scope>NUCLEOTIDE SEQUENCE [LARGE SCALE GENOMIC DNA]</scope>
    <source>
        <strain evidence="11">JCM 16601</strain>
    </source>
</reference>
<dbReference type="InterPro" id="IPR051906">
    <property type="entry name" value="TolC-like"/>
</dbReference>
<dbReference type="Gene3D" id="1.20.1600.10">
    <property type="entry name" value="Outer membrane efflux proteins (OEP)"/>
    <property type="match status" value="1"/>
</dbReference>
<keyword evidence="6" id="KW-0472">Membrane</keyword>
<name>A0ABP7R0I4_9SPHI</name>
<evidence type="ECO:0000256" key="7">
    <source>
        <dbReference type="ARBA" id="ARBA00023237"/>
    </source>
</evidence>
<evidence type="ECO:0008006" key="12">
    <source>
        <dbReference type="Google" id="ProtNLM"/>
    </source>
</evidence>
<keyword evidence="4" id="KW-1134">Transmembrane beta strand</keyword>
<evidence type="ECO:0000313" key="11">
    <source>
        <dbReference type="Proteomes" id="UP001500742"/>
    </source>
</evidence>
<keyword evidence="8" id="KW-0175">Coiled coil</keyword>
<sequence>MTRIIKKILLSLMLLIAGTLVHKTASAQQTLTLEQCRQLALERNNNLKEAQENINAAKAQKAQQDAGGKPTVDGTVTGFYFGKPLSSVLPQYGISPGLGITQPIYSGGKVKLNKAIAANGVEIQEEQKVLATSDVLYNTERAYWQVVSATEQIKLAEQSKKQLAALYTDLNNQYTAGTTYKNDVLRAKVQQNENELNLTRAHDNLTLAKLNLAQITGLGDSTNFIITDSVRGSFNATQNNAELEKALINRSEIKILQKSILSDKMQEKLLIADLKPVVSLGVNGVTAFGKKGINPTNNNNFMATYYSMLNVNIPIFDWGRKRQTVKEQRYKTAAKGYQLKERTEQVSLEVQQAYLQLNQSVKRIGLSGISLQQAEENLRLSNDRFKAGTIIGKDVLEAQTIWQQAYSDLIDAKVEYKINEANLKRALGQGINK</sequence>
<dbReference type="RefSeq" id="WP_259086767.1">
    <property type="nucleotide sequence ID" value="NZ_BAAAZC010000031.1"/>
</dbReference>
<evidence type="ECO:0000256" key="1">
    <source>
        <dbReference type="ARBA" id="ARBA00004442"/>
    </source>
</evidence>
<accession>A0ABP7R0I4</accession>
<evidence type="ECO:0000313" key="10">
    <source>
        <dbReference type="EMBL" id="GAA3990123.1"/>
    </source>
</evidence>
<dbReference type="EMBL" id="BAAAZC010000031">
    <property type="protein sequence ID" value="GAA3990123.1"/>
    <property type="molecule type" value="Genomic_DNA"/>
</dbReference>
<gene>
    <name evidence="10" type="ORF">GCM10022210_49530</name>
</gene>
<comment type="similarity">
    <text evidence="2">Belongs to the outer membrane factor (OMF) (TC 1.B.17) family.</text>
</comment>
<feature type="signal peptide" evidence="9">
    <location>
        <begin position="1"/>
        <end position="27"/>
    </location>
</feature>
<keyword evidence="11" id="KW-1185">Reference proteome</keyword>
<keyword evidence="9" id="KW-0732">Signal</keyword>
<keyword evidence="7" id="KW-0998">Cell outer membrane</keyword>
<comment type="caution">
    <text evidence="10">The sequence shown here is derived from an EMBL/GenBank/DDBJ whole genome shotgun (WGS) entry which is preliminary data.</text>
</comment>
<evidence type="ECO:0000256" key="6">
    <source>
        <dbReference type="ARBA" id="ARBA00023136"/>
    </source>
</evidence>
<dbReference type="SUPFAM" id="SSF56954">
    <property type="entry name" value="Outer membrane efflux proteins (OEP)"/>
    <property type="match status" value="1"/>
</dbReference>
<keyword evidence="5" id="KW-0812">Transmembrane</keyword>
<evidence type="ECO:0000256" key="4">
    <source>
        <dbReference type="ARBA" id="ARBA00022452"/>
    </source>
</evidence>
<dbReference type="PANTHER" id="PTHR30026:SF20">
    <property type="entry name" value="OUTER MEMBRANE PROTEIN TOLC"/>
    <property type="match status" value="1"/>
</dbReference>
<evidence type="ECO:0000256" key="2">
    <source>
        <dbReference type="ARBA" id="ARBA00007613"/>
    </source>
</evidence>
<proteinExistence type="inferred from homology"/>
<dbReference type="PANTHER" id="PTHR30026">
    <property type="entry name" value="OUTER MEMBRANE PROTEIN TOLC"/>
    <property type="match status" value="1"/>
</dbReference>
<evidence type="ECO:0000256" key="5">
    <source>
        <dbReference type="ARBA" id="ARBA00022692"/>
    </source>
</evidence>
<keyword evidence="3" id="KW-0813">Transport</keyword>
<evidence type="ECO:0000256" key="8">
    <source>
        <dbReference type="SAM" id="Coils"/>
    </source>
</evidence>